<gene>
    <name evidence="1" type="ORF">ABZ508_22040</name>
</gene>
<organism evidence="1 2">
    <name type="scientific">Streptomyces lavendulocolor</name>
    <dbReference type="NCBI Taxonomy" id="67316"/>
    <lineage>
        <taxon>Bacteria</taxon>
        <taxon>Bacillati</taxon>
        <taxon>Actinomycetota</taxon>
        <taxon>Actinomycetes</taxon>
        <taxon>Kitasatosporales</taxon>
        <taxon>Streptomycetaceae</taxon>
        <taxon>Streptomyces</taxon>
    </lineage>
</organism>
<dbReference type="RefSeq" id="WP_359660011.1">
    <property type="nucleotide sequence ID" value="NZ_JBEXZO010000018.1"/>
</dbReference>
<comment type="caution">
    <text evidence="1">The sequence shown here is derived from an EMBL/GenBank/DDBJ whole genome shotgun (WGS) entry which is preliminary data.</text>
</comment>
<name>A0ABV2W934_9ACTN</name>
<sequence length="51" mass="5441">MPGTIELTDLDALIDDLDERITDSELPEARANSMQCSGVCTIVVCATVVIC</sequence>
<reference evidence="1 2" key="1">
    <citation type="submission" date="2024-06" db="EMBL/GenBank/DDBJ databases">
        <title>The Natural Products Discovery Center: Release of the First 8490 Sequenced Strains for Exploring Actinobacteria Biosynthetic Diversity.</title>
        <authorList>
            <person name="Kalkreuter E."/>
            <person name="Kautsar S.A."/>
            <person name="Yang D."/>
            <person name="Bader C.D."/>
            <person name="Teijaro C.N."/>
            <person name="Fluegel L."/>
            <person name="Davis C.M."/>
            <person name="Simpson J.R."/>
            <person name="Lauterbach L."/>
            <person name="Steele A.D."/>
            <person name="Gui C."/>
            <person name="Meng S."/>
            <person name="Li G."/>
            <person name="Viehrig K."/>
            <person name="Ye F."/>
            <person name="Su P."/>
            <person name="Kiefer A.F."/>
            <person name="Nichols A."/>
            <person name="Cepeda A.J."/>
            <person name="Yan W."/>
            <person name="Fan B."/>
            <person name="Jiang Y."/>
            <person name="Adhikari A."/>
            <person name="Zheng C.-J."/>
            <person name="Schuster L."/>
            <person name="Cowan T.M."/>
            <person name="Smanski M.J."/>
            <person name="Chevrette M.G."/>
            <person name="De Carvalho L.P.S."/>
            <person name="Shen B."/>
        </authorList>
    </citation>
    <scope>NUCLEOTIDE SEQUENCE [LARGE SCALE GENOMIC DNA]</scope>
    <source>
        <strain evidence="1 2">NPDC006337</strain>
    </source>
</reference>
<proteinExistence type="predicted"/>
<evidence type="ECO:0000313" key="1">
    <source>
        <dbReference type="EMBL" id="MEU0710044.1"/>
    </source>
</evidence>
<dbReference type="Proteomes" id="UP001550378">
    <property type="component" value="Unassembled WGS sequence"/>
</dbReference>
<accession>A0ABV2W934</accession>
<protein>
    <submittedName>
        <fullName evidence="1">Uncharacterized protein</fullName>
    </submittedName>
</protein>
<keyword evidence="2" id="KW-1185">Reference proteome</keyword>
<dbReference type="EMBL" id="JBEXZR010000021">
    <property type="protein sequence ID" value="MEU0710044.1"/>
    <property type="molecule type" value="Genomic_DNA"/>
</dbReference>
<evidence type="ECO:0000313" key="2">
    <source>
        <dbReference type="Proteomes" id="UP001550378"/>
    </source>
</evidence>